<reference evidence="2" key="2">
    <citation type="submission" date="2023-06" db="EMBL/GenBank/DDBJ databases">
        <authorList>
            <consortium name="Lawrence Berkeley National Laboratory"/>
            <person name="Haridas S."/>
            <person name="Hensen N."/>
            <person name="Bonometti L."/>
            <person name="Westerberg I."/>
            <person name="Brannstrom I.O."/>
            <person name="Guillou S."/>
            <person name="Cros-Aarteil S."/>
            <person name="Calhoun S."/>
            <person name="Kuo A."/>
            <person name="Mondo S."/>
            <person name="Pangilinan J."/>
            <person name="Riley R."/>
            <person name="Labutti K."/>
            <person name="Andreopoulos B."/>
            <person name="Lipzen A."/>
            <person name="Chen C."/>
            <person name="Yanf M."/>
            <person name="Daum C."/>
            <person name="Ng V."/>
            <person name="Clum A."/>
            <person name="Steindorff A."/>
            <person name="Ohm R."/>
            <person name="Martin F."/>
            <person name="Silar P."/>
            <person name="Natvig D."/>
            <person name="Lalanne C."/>
            <person name="Gautier V."/>
            <person name="Ament-Velasquez S.L."/>
            <person name="Kruys A."/>
            <person name="Hutchinson M.I."/>
            <person name="Powell A.J."/>
            <person name="Barry K."/>
            <person name="Miller A.N."/>
            <person name="Grigoriev I.V."/>
            <person name="Debuchy R."/>
            <person name="Gladieux P."/>
            <person name="Thoren M.H."/>
            <person name="Johannesson H."/>
        </authorList>
    </citation>
    <scope>NUCLEOTIDE SEQUENCE</scope>
    <source>
        <strain evidence="2">CBS 958.72</strain>
    </source>
</reference>
<proteinExistence type="predicted"/>
<name>A0AAE0NMF5_9PEZI</name>
<evidence type="ECO:0000313" key="3">
    <source>
        <dbReference type="Proteomes" id="UP001287356"/>
    </source>
</evidence>
<reference evidence="2" key="1">
    <citation type="journal article" date="2023" name="Mol. Phylogenet. Evol.">
        <title>Genome-scale phylogeny and comparative genomics of the fungal order Sordariales.</title>
        <authorList>
            <person name="Hensen N."/>
            <person name="Bonometti L."/>
            <person name="Westerberg I."/>
            <person name="Brannstrom I.O."/>
            <person name="Guillou S."/>
            <person name="Cros-Aarteil S."/>
            <person name="Calhoun S."/>
            <person name="Haridas S."/>
            <person name="Kuo A."/>
            <person name="Mondo S."/>
            <person name="Pangilinan J."/>
            <person name="Riley R."/>
            <person name="LaButti K."/>
            <person name="Andreopoulos B."/>
            <person name="Lipzen A."/>
            <person name="Chen C."/>
            <person name="Yan M."/>
            <person name="Daum C."/>
            <person name="Ng V."/>
            <person name="Clum A."/>
            <person name="Steindorff A."/>
            <person name="Ohm R.A."/>
            <person name="Martin F."/>
            <person name="Silar P."/>
            <person name="Natvig D.O."/>
            <person name="Lalanne C."/>
            <person name="Gautier V."/>
            <person name="Ament-Velasquez S.L."/>
            <person name="Kruys A."/>
            <person name="Hutchinson M.I."/>
            <person name="Powell A.J."/>
            <person name="Barry K."/>
            <person name="Miller A.N."/>
            <person name="Grigoriev I.V."/>
            <person name="Debuchy R."/>
            <person name="Gladieux P."/>
            <person name="Hiltunen Thoren M."/>
            <person name="Johannesson H."/>
        </authorList>
    </citation>
    <scope>NUCLEOTIDE SEQUENCE</scope>
    <source>
        <strain evidence="2">CBS 958.72</strain>
    </source>
</reference>
<feature type="compositionally biased region" description="Polar residues" evidence="1">
    <location>
        <begin position="42"/>
        <end position="51"/>
    </location>
</feature>
<gene>
    <name evidence="2" type="ORF">B0T24DRAFT_588835</name>
</gene>
<feature type="region of interest" description="Disordered" evidence="1">
    <location>
        <begin position="100"/>
        <end position="218"/>
    </location>
</feature>
<evidence type="ECO:0000256" key="1">
    <source>
        <dbReference type="SAM" id="MobiDB-lite"/>
    </source>
</evidence>
<protein>
    <submittedName>
        <fullName evidence="2">Uncharacterized protein</fullName>
    </submittedName>
</protein>
<comment type="caution">
    <text evidence="2">The sequence shown here is derived from an EMBL/GenBank/DDBJ whole genome shotgun (WGS) entry which is preliminary data.</text>
</comment>
<dbReference type="AlphaFoldDB" id="A0AAE0NMF5"/>
<feature type="compositionally biased region" description="Basic residues" evidence="1">
    <location>
        <begin position="130"/>
        <end position="149"/>
    </location>
</feature>
<keyword evidence="3" id="KW-1185">Reference proteome</keyword>
<dbReference type="Proteomes" id="UP001287356">
    <property type="component" value="Unassembled WGS sequence"/>
</dbReference>
<feature type="compositionally biased region" description="Acidic residues" evidence="1">
    <location>
        <begin position="161"/>
        <end position="174"/>
    </location>
</feature>
<feature type="compositionally biased region" description="Basic and acidic residues" evidence="1">
    <location>
        <begin position="105"/>
        <end position="123"/>
    </location>
</feature>
<organism evidence="2 3">
    <name type="scientific">Lasiosphaeria ovina</name>
    <dbReference type="NCBI Taxonomy" id="92902"/>
    <lineage>
        <taxon>Eukaryota</taxon>
        <taxon>Fungi</taxon>
        <taxon>Dikarya</taxon>
        <taxon>Ascomycota</taxon>
        <taxon>Pezizomycotina</taxon>
        <taxon>Sordariomycetes</taxon>
        <taxon>Sordariomycetidae</taxon>
        <taxon>Sordariales</taxon>
        <taxon>Lasiosphaeriaceae</taxon>
        <taxon>Lasiosphaeria</taxon>
    </lineage>
</organism>
<dbReference type="EMBL" id="JAULSN010000001">
    <property type="protein sequence ID" value="KAK3384257.1"/>
    <property type="molecule type" value="Genomic_DNA"/>
</dbReference>
<sequence length="629" mass="71100">MAGDEMANAQATHGLRAASKRKRGDGVTIMRPRAKRLRTTGPAPSTTSAGPSTRRRTRLATVDRDDEETVDGEVLAVMNNFSTPRKSAPRQKSGAIEVLISSRGKVSEFSDNLPRDTLSERGPLEPPKQVPRKNQKAHQSKPKSPVKRRVIPESPQVSSETVDEVDHEVDDDRDAGDQYVGDEGGDGEENSEPSRRTSWKLKAKAQPQVQAKAKKSENKNLVTSMEKKETRFSVEISRKDLGRMDRLMGRPGWTGMRKTWKTSLLPFEYLEIESEAAMLNTGLGSKLYNALFELKGRLDGGRSATSLAEQNTWLRREKRRLSKPMSAITRTVTRICEVDLVAGGSGELSDEDLGSRRALVEDMVGKIIPMLVLILSSSFDLGGVGRDIDDGPPDEGSFTASTMQYLVQITGWLNRLVNVIKIELSQRPLEDESSSGLTPVEIQKLNEDRKIFGELLKNYWYPRLKKAAKDLKEKQDEEKLRAERVVRDEIIKTQREQQEYEELAKTEQRWARFEESTHQLKRLPRPAQEIWRKANQPTWSSYGPGSLPSSARPHAVPYNGFQPIRNEDKRRLLRELRRENRPATTEDLEYYAGKLRLDVAQVLAETELLKVAARDLARQNNIRVEAWAR</sequence>
<accession>A0AAE0NMF5</accession>
<evidence type="ECO:0000313" key="2">
    <source>
        <dbReference type="EMBL" id="KAK3384257.1"/>
    </source>
</evidence>
<feature type="region of interest" description="Disordered" evidence="1">
    <location>
        <begin position="1"/>
        <end position="71"/>
    </location>
</feature>